<accession>A0A9N9T2G8</accession>
<organism evidence="2 3">
    <name type="scientific">Diabrotica balteata</name>
    <name type="common">Banded cucumber beetle</name>
    <dbReference type="NCBI Taxonomy" id="107213"/>
    <lineage>
        <taxon>Eukaryota</taxon>
        <taxon>Metazoa</taxon>
        <taxon>Ecdysozoa</taxon>
        <taxon>Arthropoda</taxon>
        <taxon>Hexapoda</taxon>
        <taxon>Insecta</taxon>
        <taxon>Pterygota</taxon>
        <taxon>Neoptera</taxon>
        <taxon>Endopterygota</taxon>
        <taxon>Coleoptera</taxon>
        <taxon>Polyphaga</taxon>
        <taxon>Cucujiformia</taxon>
        <taxon>Chrysomeloidea</taxon>
        <taxon>Chrysomelidae</taxon>
        <taxon>Galerucinae</taxon>
        <taxon>Diabroticina</taxon>
        <taxon>Diabroticites</taxon>
        <taxon>Diabrotica</taxon>
    </lineage>
</organism>
<dbReference type="SUPFAM" id="SSF48726">
    <property type="entry name" value="Immunoglobulin"/>
    <property type="match status" value="1"/>
</dbReference>
<dbReference type="Proteomes" id="UP001153709">
    <property type="component" value="Chromosome 5"/>
</dbReference>
<keyword evidence="3" id="KW-1185">Reference proteome</keyword>
<evidence type="ECO:0008006" key="4">
    <source>
        <dbReference type="Google" id="ProtNLM"/>
    </source>
</evidence>
<dbReference type="AlphaFoldDB" id="A0A9N9T2G8"/>
<protein>
    <recommendedName>
        <fullName evidence="4">Ig-like domain-containing protein</fullName>
    </recommendedName>
</protein>
<dbReference type="InterPro" id="IPR036179">
    <property type="entry name" value="Ig-like_dom_sf"/>
</dbReference>
<dbReference type="InterPro" id="IPR013783">
    <property type="entry name" value="Ig-like_fold"/>
</dbReference>
<dbReference type="OrthoDB" id="6343941at2759"/>
<name>A0A9N9T2G8_DIABA</name>
<dbReference type="EMBL" id="OU898280">
    <property type="protein sequence ID" value="CAG9834270.1"/>
    <property type="molecule type" value="Genomic_DNA"/>
</dbReference>
<sequence length="260" mass="29520">MRLNVPRAVRVGHSVTLGCEYDLEGSPLYSVKWYRDSGEFYRYVPKEEPPTRVFPQPGLHVDSEEDDNADSDRVEADIVNDPDNVFSDDDDDIPQTRLLFPDWNNTPDLKTIDFIGIPGFRVPPLVSVSDAHNVTLMSVGRNISGLFQCEVSADAPLFHTQIMSAPMTVAENWIRHYENLLTENRKEYREMSPTEIHIQEETINIDERSVIKTIQLLKNDRAAGPEGIPAELIKCGTNKLFERLTCCINQYLNNARTNPA</sequence>
<evidence type="ECO:0000256" key="1">
    <source>
        <dbReference type="SAM" id="MobiDB-lite"/>
    </source>
</evidence>
<dbReference type="Gene3D" id="2.60.40.10">
    <property type="entry name" value="Immunoglobulins"/>
    <property type="match status" value="1"/>
</dbReference>
<dbReference type="PANTHER" id="PTHR21261:SF15">
    <property type="entry name" value="BEATEN PATH IIIA, ISOFORM D-RELATED"/>
    <property type="match status" value="1"/>
</dbReference>
<dbReference type="PANTHER" id="PTHR21261">
    <property type="entry name" value="BEAT PROTEIN"/>
    <property type="match status" value="1"/>
</dbReference>
<reference evidence="2" key="1">
    <citation type="submission" date="2022-01" db="EMBL/GenBank/DDBJ databases">
        <authorList>
            <person name="King R."/>
        </authorList>
    </citation>
    <scope>NUCLEOTIDE SEQUENCE</scope>
</reference>
<gene>
    <name evidence="2" type="ORF">DIABBA_LOCUS7598</name>
</gene>
<feature type="region of interest" description="Disordered" evidence="1">
    <location>
        <begin position="52"/>
        <end position="71"/>
    </location>
</feature>
<proteinExistence type="predicted"/>
<evidence type="ECO:0000313" key="2">
    <source>
        <dbReference type="EMBL" id="CAG9834270.1"/>
    </source>
</evidence>
<evidence type="ECO:0000313" key="3">
    <source>
        <dbReference type="Proteomes" id="UP001153709"/>
    </source>
</evidence>